<evidence type="ECO:0000256" key="8">
    <source>
        <dbReference type="ARBA" id="ARBA00023034"/>
    </source>
</evidence>
<comment type="function">
    <text evidence="11">The coatomer is a cytosolic protein complex that binds to dilysine motifs and reversibly associates with Golgi non-clathrin-coated vesicles, which further mediate biosynthetic protein transport from the ER, via the Golgi up to the trans Golgi network.</text>
</comment>
<keyword evidence="9 11" id="KW-0472">Membrane</keyword>
<dbReference type="AlphaFoldDB" id="A0A2X0NY76"/>
<evidence type="ECO:0000256" key="6">
    <source>
        <dbReference type="ARBA" id="ARBA00022892"/>
    </source>
</evidence>
<evidence type="ECO:0000256" key="2">
    <source>
        <dbReference type="ARBA" id="ARBA00010516"/>
    </source>
</evidence>
<comment type="subcellular location">
    <subcellularLocation>
        <location evidence="11">Cytoplasm</location>
    </subcellularLocation>
    <subcellularLocation>
        <location evidence="1 11">Golgi apparatus membrane</location>
        <topology evidence="1 11">Peripheral membrane protein</topology>
        <orientation evidence="1 11">Cytoplasmic side</orientation>
    </subcellularLocation>
    <subcellularLocation>
        <location evidence="11">Cytoplasmic vesicle</location>
        <location evidence="11">COPI-coated vesicle membrane</location>
        <topology evidence="11">Peripheral membrane protein</topology>
        <orientation evidence="11">Cytoplasmic side</orientation>
    </subcellularLocation>
</comment>
<evidence type="ECO:0000256" key="4">
    <source>
        <dbReference type="ARBA" id="ARBA00022448"/>
    </source>
</evidence>
<feature type="compositionally biased region" description="Polar residues" evidence="12">
    <location>
        <begin position="252"/>
        <end position="276"/>
    </location>
</feature>
<gene>
    <name evidence="14" type="primary">BQ5605_C017g08412</name>
    <name evidence="14" type="ORF">BQ5605_C017G08412</name>
</gene>
<evidence type="ECO:0000256" key="9">
    <source>
        <dbReference type="ARBA" id="ARBA00023136"/>
    </source>
</evidence>
<dbReference type="SUPFAM" id="SSF49447">
    <property type="entry name" value="Second domain of Mu2 adaptin subunit (ap50) of ap2 adaptor"/>
    <property type="match status" value="1"/>
</dbReference>
<evidence type="ECO:0000256" key="7">
    <source>
        <dbReference type="ARBA" id="ARBA00022927"/>
    </source>
</evidence>
<keyword evidence="15" id="KW-1185">Reference proteome</keyword>
<comment type="similarity">
    <text evidence="2 11">Belongs to the adaptor complexes medium subunit family. Delta-COP subfamily.</text>
</comment>
<dbReference type="GO" id="GO:0006890">
    <property type="term" value="P:retrograde vesicle-mediated transport, Golgi to endoplasmic reticulum"/>
    <property type="evidence" value="ECO:0007669"/>
    <property type="project" value="UniProtKB-UniRule"/>
</dbReference>
<accession>A0A2X0NY76</accession>
<dbReference type="Proteomes" id="UP000249464">
    <property type="component" value="Unassembled WGS sequence"/>
</dbReference>
<keyword evidence="10" id="KW-0968">Cytoplasmic vesicle</keyword>
<dbReference type="SUPFAM" id="SSF64356">
    <property type="entry name" value="SNARE-like"/>
    <property type="match status" value="1"/>
</dbReference>
<dbReference type="CDD" id="cd14830">
    <property type="entry name" value="Delta_COP_N"/>
    <property type="match status" value="1"/>
</dbReference>
<dbReference type="FunFam" id="3.30.450.60:FF:000003">
    <property type="entry name" value="Coatomer subunit delta"/>
    <property type="match status" value="1"/>
</dbReference>
<dbReference type="PANTHER" id="PTHR10121">
    <property type="entry name" value="COATOMER SUBUNIT DELTA"/>
    <property type="match status" value="1"/>
</dbReference>
<evidence type="ECO:0000256" key="12">
    <source>
        <dbReference type="SAM" id="MobiDB-lite"/>
    </source>
</evidence>
<dbReference type="InterPro" id="IPR028565">
    <property type="entry name" value="MHD"/>
</dbReference>
<protein>
    <recommendedName>
        <fullName evidence="11">Coatomer subunit delta</fullName>
    </recommendedName>
</protein>
<dbReference type="GO" id="GO:0030126">
    <property type="term" value="C:COPI vesicle coat"/>
    <property type="evidence" value="ECO:0007669"/>
    <property type="project" value="UniProtKB-UniRule"/>
</dbReference>
<keyword evidence="4 11" id="KW-0813">Transport</keyword>
<comment type="subunit">
    <text evidence="3 11">Oligomeric complex that consists of at least the alpha, beta, beta', gamma, delta, epsilon and zeta subunits.</text>
</comment>
<dbReference type="STRING" id="796604.A0A2X0NY76"/>
<feature type="compositionally biased region" description="Low complexity" evidence="12">
    <location>
        <begin position="346"/>
        <end position="357"/>
    </location>
</feature>
<evidence type="ECO:0000256" key="5">
    <source>
        <dbReference type="ARBA" id="ARBA00022490"/>
    </source>
</evidence>
<keyword evidence="6 11" id="KW-0931">ER-Golgi transport</keyword>
<feature type="region of interest" description="Disordered" evidence="12">
    <location>
        <begin position="1"/>
        <end position="32"/>
    </location>
</feature>
<feature type="region of interest" description="Disordered" evidence="12">
    <location>
        <begin position="338"/>
        <end position="357"/>
    </location>
</feature>
<dbReference type="Pfam" id="PF00928">
    <property type="entry name" value="Adap_comp_sub"/>
    <property type="match status" value="1"/>
</dbReference>
<dbReference type="GO" id="GO:0006888">
    <property type="term" value="P:endoplasmic reticulum to Golgi vesicle-mediated transport"/>
    <property type="evidence" value="ECO:0007669"/>
    <property type="project" value="TreeGrafter"/>
</dbReference>
<dbReference type="PANTHER" id="PTHR10121:SF0">
    <property type="entry name" value="COATOMER SUBUNIT DELTA"/>
    <property type="match status" value="1"/>
</dbReference>
<feature type="compositionally biased region" description="Polar residues" evidence="12">
    <location>
        <begin position="1"/>
        <end position="29"/>
    </location>
</feature>
<dbReference type="Gene3D" id="3.30.450.60">
    <property type="match status" value="1"/>
</dbReference>
<evidence type="ECO:0000313" key="15">
    <source>
        <dbReference type="Proteomes" id="UP000249464"/>
    </source>
</evidence>
<name>A0A2X0NY76_9BASI</name>
<feature type="region of interest" description="Disordered" evidence="12">
    <location>
        <begin position="245"/>
        <end position="319"/>
    </location>
</feature>
<sequence length="618" mass="67306">MSYRSTSSAFRSFSPHQSSQKGANRTPTRSIGSSSIWSSDVLAVVSSTCPHSNRRNGTMARAHPRPQLGSLIPKEPRLCTLTNGAPLLSRQFLGLPRSRLESLLASFPRLVSPTSEHTVLEASGVRFVYTPLEDLYVLLITNTQSNILLDLSTLSLVTRIATELGSGGRGGAIGEMDVMRVSFEILSAWDEVISLGWRENVSLQQVRSILEMESHEEKIQEIIARNKEHEAKEELKRRAKQLELQRREMTRRGQNPYSTNSSSGFTSQNNSYTPSAPSYDAPAPQRSYNEEHAPAPTTKPFKTKGMQLGAKGGKNNTGLAQALDGLDAEEPLLMQRHEEPQEQHYSSAPSPAPVAAPALTDVSPFEVPEQQDVHLVVRESLTLELNRDGGVDSLSLKGDLDLRIADPAKAVLVIALPPPSSYDKAIDLQFKTHPNVDKNAWAQRGEIKLKEGKKGFPVGQGLGVLKWRMTGTDESVIPISINCWPSSDNGICTVNLEYELENTSISLHNVLVSIALPPGSQPALSEAPSNGSYSLNPETSRLDWVIDEVSVAAGTTSGSLEFEVDGDDVDAFFPVVVDFVSQKGLSGVEILSVTNPADQSQVDFSIDSLLAVDKYEVV</sequence>
<dbReference type="EMBL" id="FQNC01000017">
    <property type="protein sequence ID" value="SGY19969.1"/>
    <property type="molecule type" value="Genomic_DNA"/>
</dbReference>
<evidence type="ECO:0000256" key="10">
    <source>
        <dbReference type="ARBA" id="ARBA00023329"/>
    </source>
</evidence>
<reference evidence="14 15" key="1">
    <citation type="submission" date="2016-11" db="EMBL/GenBank/DDBJ databases">
        <authorList>
            <person name="Jaros S."/>
            <person name="Januszkiewicz K."/>
            <person name="Wedrychowicz H."/>
        </authorList>
    </citation>
    <scope>NUCLEOTIDE SEQUENCE [LARGE SCALE GENOMIC DNA]</scope>
</reference>
<dbReference type="GO" id="GO:0000139">
    <property type="term" value="C:Golgi membrane"/>
    <property type="evidence" value="ECO:0007669"/>
    <property type="project" value="UniProtKB-SubCell"/>
</dbReference>
<dbReference type="InterPro" id="IPR036168">
    <property type="entry name" value="AP2_Mu_C_sf"/>
</dbReference>
<dbReference type="PROSITE" id="PS51072">
    <property type="entry name" value="MHD"/>
    <property type="match status" value="1"/>
</dbReference>
<dbReference type="GO" id="GO:0051645">
    <property type="term" value="P:Golgi localization"/>
    <property type="evidence" value="ECO:0007669"/>
    <property type="project" value="TreeGrafter"/>
</dbReference>
<dbReference type="GO" id="GO:0015031">
    <property type="term" value="P:protein transport"/>
    <property type="evidence" value="ECO:0007669"/>
    <property type="project" value="UniProtKB-KW"/>
</dbReference>
<keyword evidence="7 11" id="KW-0653">Protein transport</keyword>
<evidence type="ECO:0000259" key="13">
    <source>
        <dbReference type="PROSITE" id="PS51072"/>
    </source>
</evidence>
<dbReference type="InterPro" id="IPR011012">
    <property type="entry name" value="Longin-like_dom_sf"/>
</dbReference>
<evidence type="ECO:0000256" key="3">
    <source>
        <dbReference type="ARBA" id="ARBA00011775"/>
    </source>
</evidence>
<evidence type="ECO:0000256" key="1">
    <source>
        <dbReference type="ARBA" id="ARBA00004255"/>
    </source>
</evidence>
<organism evidence="14 15">
    <name type="scientific">Microbotryum silenes-dioicae</name>
    <dbReference type="NCBI Taxonomy" id="796604"/>
    <lineage>
        <taxon>Eukaryota</taxon>
        <taxon>Fungi</taxon>
        <taxon>Dikarya</taxon>
        <taxon>Basidiomycota</taxon>
        <taxon>Pucciniomycotina</taxon>
        <taxon>Microbotryomycetes</taxon>
        <taxon>Microbotryales</taxon>
        <taxon>Microbotryaceae</taxon>
        <taxon>Microbotryum</taxon>
    </lineage>
</organism>
<evidence type="ECO:0000256" key="11">
    <source>
        <dbReference type="RuleBase" id="RU366052"/>
    </source>
</evidence>
<dbReference type="CDD" id="cd09254">
    <property type="entry name" value="AP_delta-COPI_MHD"/>
    <property type="match status" value="1"/>
</dbReference>
<proteinExistence type="inferred from homology"/>
<feature type="domain" description="MHD" evidence="13">
    <location>
        <begin position="370"/>
        <end position="618"/>
    </location>
</feature>
<keyword evidence="5 11" id="KW-0963">Cytoplasm</keyword>
<evidence type="ECO:0000313" key="14">
    <source>
        <dbReference type="EMBL" id="SGY19969.1"/>
    </source>
</evidence>
<keyword evidence="8 11" id="KW-0333">Golgi apparatus</keyword>
<dbReference type="InterPro" id="IPR027059">
    <property type="entry name" value="Coatomer_dsu"/>
</dbReference>